<feature type="transmembrane region" description="Helical" evidence="2">
    <location>
        <begin position="187"/>
        <end position="207"/>
    </location>
</feature>
<evidence type="ECO:0000256" key="1">
    <source>
        <dbReference type="SAM" id="MobiDB-lite"/>
    </source>
</evidence>
<evidence type="ECO:0000313" key="3">
    <source>
        <dbReference type="EMBL" id="CAB4685389.1"/>
    </source>
</evidence>
<dbReference type="EMBL" id="CAEZXL010000067">
    <property type="protein sequence ID" value="CAB4685389.1"/>
    <property type="molecule type" value="Genomic_DNA"/>
</dbReference>
<feature type="compositionally biased region" description="Basic and acidic residues" evidence="1">
    <location>
        <begin position="56"/>
        <end position="65"/>
    </location>
</feature>
<keyword evidence="2" id="KW-0472">Membrane</keyword>
<accession>A0A6J6NGD0</accession>
<keyword evidence="2" id="KW-0812">Transmembrane</keyword>
<feature type="region of interest" description="Disordered" evidence="1">
    <location>
        <begin position="26"/>
        <end position="65"/>
    </location>
</feature>
<reference evidence="3" key="1">
    <citation type="submission" date="2020-05" db="EMBL/GenBank/DDBJ databases">
        <authorList>
            <person name="Chiriac C."/>
            <person name="Salcher M."/>
            <person name="Ghai R."/>
            <person name="Kavagutti S V."/>
        </authorList>
    </citation>
    <scope>NUCLEOTIDE SEQUENCE</scope>
</reference>
<organism evidence="3">
    <name type="scientific">freshwater metagenome</name>
    <dbReference type="NCBI Taxonomy" id="449393"/>
    <lineage>
        <taxon>unclassified sequences</taxon>
        <taxon>metagenomes</taxon>
        <taxon>ecological metagenomes</taxon>
    </lineage>
</organism>
<dbReference type="AlphaFoldDB" id="A0A6J6NGD0"/>
<protein>
    <submittedName>
        <fullName evidence="3">Unannotated protein</fullName>
    </submittedName>
</protein>
<sequence>MRKTVITVVTLVLFIGVSAPTLAFADDEEDNPGWNSVFGHDDKGARVPKPIKKPHPKPDNESRERHSEIENLFEDITGVIIPPIVIKPGNRPNPNIFELPVDPNPDAETDLEQLGAETEYIDIVIDTVNGVSESNPDYLTTSLTQQGSAKVGLKVQNNIDPNKNQPIQIKTMVLTDKTPSEEFIHDAWVFGGILGSTALALLALTGFNTLRLRKDPKANYIYEAKD</sequence>
<evidence type="ECO:0000256" key="2">
    <source>
        <dbReference type="SAM" id="Phobius"/>
    </source>
</evidence>
<keyword evidence="2" id="KW-1133">Transmembrane helix</keyword>
<name>A0A6J6NGD0_9ZZZZ</name>
<gene>
    <name evidence="3" type="ORF">UFOPK2373_00504</name>
</gene>
<proteinExistence type="predicted"/>